<dbReference type="AlphaFoldDB" id="A0A149PDN4"/>
<evidence type="ECO:0000313" key="1">
    <source>
        <dbReference type="EMBL" id="KXU83144.1"/>
    </source>
</evidence>
<keyword evidence="2" id="KW-1185">Reference proteome</keyword>
<gene>
    <name evidence="1" type="ORF">CI15_28975</name>
</gene>
<reference evidence="1 2" key="1">
    <citation type="journal article" date="2015" name="Int. J. Syst. Evol. Microbiol.">
        <title>Burkholderia monticola sp. nov., isolated from mountain soil.</title>
        <authorList>
            <person name="Baek I."/>
            <person name="Seo B."/>
            <person name="Lee I."/>
            <person name="Yi H."/>
            <person name="Chun J."/>
        </authorList>
    </citation>
    <scope>NUCLEOTIDE SEQUENCE [LARGE SCALE GENOMIC DNA]</scope>
    <source>
        <strain evidence="1 2">JC2948</strain>
    </source>
</reference>
<dbReference type="EMBL" id="LRBG01000038">
    <property type="protein sequence ID" value="KXU83144.1"/>
    <property type="molecule type" value="Genomic_DNA"/>
</dbReference>
<proteinExistence type="predicted"/>
<accession>A0A149PDN4</accession>
<evidence type="ECO:0000313" key="2">
    <source>
        <dbReference type="Proteomes" id="UP000075613"/>
    </source>
</evidence>
<comment type="caution">
    <text evidence="1">The sequence shown here is derived from an EMBL/GenBank/DDBJ whole genome shotgun (WGS) entry which is preliminary data.</text>
</comment>
<name>A0A149PDN4_9BURK</name>
<sequence>MTEPIAMEDARLLRRGELESRPQWLGRLLRTFAFVRYLFDSLSRDFFEKGQASPIVVGTQLCVEHELLGLKQFHAQVVQRTLGLFLGSRSML</sequence>
<protein>
    <submittedName>
        <fullName evidence="1">Uncharacterized protein</fullName>
    </submittedName>
</protein>
<organism evidence="1 2">
    <name type="scientific">Paraburkholderia monticola</name>
    <dbReference type="NCBI Taxonomy" id="1399968"/>
    <lineage>
        <taxon>Bacteria</taxon>
        <taxon>Pseudomonadati</taxon>
        <taxon>Pseudomonadota</taxon>
        <taxon>Betaproteobacteria</taxon>
        <taxon>Burkholderiales</taxon>
        <taxon>Burkholderiaceae</taxon>
        <taxon>Paraburkholderia</taxon>
    </lineage>
</organism>
<dbReference type="Proteomes" id="UP000075613">
    <property type="component" value="Unassembled WGS sequence"/>
</dbReference>